<dbReference type="EMBL" id="CAJMWY010000213">
    <property type="protein sequence ID" value="CAE6422118.1"/>
    <property type="molecule type" value="Genomic_DNA"/>
</dbReference>
<dbReference type="Proteomes" id="UP000663861">
    <property type="component" value="Unassembled WGS sequence"/>
</dbReference>
<dbReference type="InterPro" id="IPR016143">
    <property type="entry name" value="Citrate_synth-like_sm_a-sub"/>
</dbReference>
<gene>
    <name evidence="6" type="ORF">RDB_LOCUS14471</name>
</gene>
<evidence type="ECO:0000256" key="3">
    <source>
        <dbReference type="ARBA" id="ARBA00022679"/>
    </source>
</evidence>
<dbReference type="SUPFAM" id="SSF48256">
    <property type="entry name" value="Citrate synthase"/>
    <property type="match status" value="2"/>
</dbReference>
<evidence type="ECO:0000256" key="5">
    <source>
        <dbReference type="ARBA" id="ARBA00023128"/>
    </source>
</evidence>
<evidence type="ECO:0000256" key="1">
    <source>
        <dbReference type="ARBA" id="ARBA00004173"/>
    </source>
</evidence>
<comment type="subcellular location">
    <subcellularLocation>
        <location evidence="1">Mitochondrion</location>
    </subcellularLocation>
</comment>
<sequence>MFASSLRSRVALSTTRNNFSVRYASTKTLKETLQEVIPAKQAQIKELRASHASVKVGDVKIENIVGGMRGLKAMLWEGSVLDPNEGIRFHGLSIPDCQKVLPPAQGGQEIISESMLWLLLTGQVPSHEQVRALSRSLAERGELPDHVTKLVDAFPKTLHPMTQLAMGVAALNHDSAFAAAYERGIKKSEYWEPVLEDSLDLVAKLPALAARIYRNTYKPEAKLPPVDKNLDLVGTYKPEAKLPPVDKNLDLVGNYVNMLGYGDNKSLTEYLRLYIALHGDHEGGNSLTEYLRLYIALHGDHEGGNVSAHTSHLVGSALSDPYLSYSAALLGLAGPLHGLANQEVLRWMLEMQNAVGENPSHDQIREYLWKTLKSGQVVPGYGHGVLRKPDPRFIALQQFSASRAELKDSPIIQLVNKTSEVAPGVLTEHGKAKSVHPNVDAVSGCLLHHNSPIIQLVNKTSEVAPGVLTEHGKAKSVHPNVDAVSGCLLHHYGLTQFKYYTVIFGVSRVLGCVSQLVWDRALGLPIERPKSVSMADLQKIVDNA</sequence>
<dbReference type="GO" id="GO:0005975">
    <property type="term" value="P:carbohydrate metabolic process"/>
    <property type="evidence" value="ECO:0007669"/>
    <property type="project" value="TreeGrafter"/>
</dbReference>
<evidence type="ECO:0000313" key="7">
    <source>
        <dbReference type="Proteomes" id="UP000663861"/>
    </source>
</evidence>
<comment type="caution">
    <text evidence="6">The sequence shown here is derived from an EMBL/GenBank/DDBJ whole genome shotgun (WGS) entry which is preliminary data.</text>
</comment>
<evidence type="ECO:0008006" key="8">
    <source>
        <dbReference type="Google" id="ProtNLM"/>
    </source>
</evidence>
<dbReference type="GO" id="GO:0046912">
    <property type="term" value="F:acyltransferase activity, acyl groups converted into alkyl on transfer"/>
    <property type="evidence" value="ECO:0007669"/>
    <property type="project" value="InterPro"/>
</dbReference>
<dbReference type="PANTHER" id="PTHR11739">
    <property type="entry name" value="CITRATE SYNTHASE"/>
    <property type="match status" value="1"/>
</dbReference>
<evidence type="ECO:0000256" key="4">
    <source>
        <dbReference type="ARBA" id="ARBA00022946"/>
    </source>
</evidence>
<dbReference type="PROSITE" id="PS00480">
    <property type="entry name" value="CITRATE_SYNTHASE"/>
    <property type="match status" value="1"/>
</dbReference>
<dbReference type="Gene3D" id="1.10.230.10">
    <property type="entry name" value="Cytochrome P450-Terp, domain 2"/>
    <property type="match status" value="2"/>
</dbReference>
<dbReference type="GO" id="GO:0005759">
    <property type="term" value="C:mitochondrial matrix"/>
    <property type="evidence" value="ECO:0007669"/>
    <property type="project" value="TreeGrafter"/>
</dbReference>
<dbReference type="PANTHER" id="PTHR11739:SF15">
    <property type="entry name" value="CITRATE SYNTHASE 3, MITOCHONDRIAL"/>
    <property type="match status" value="1"/>
</dbReference>
<dbReference type="AlphaFoldDB" id="A0A8H2XAS3"/>
<accession>A0A8H2XAS3</accession>
<dbReference type="Gene3D" id="1.10.580.10">
    <property type="entry name" value="Citrate Synthase, domain 1"/>
    <property type="match status" value="3"/>
</dbReference>
<dbReference type="FunFam" id="1.10.230.10:FF:000001">
    <property type="entry name" value="Citrate synthase"/>
    <property type="match status" value="1"/>
</dbReference>
<keyword evidence="3" id="KW-0808">Transferase</keyword>
<proteinExistence type="inferred from homology"/>
<dbReference type="InterPro" id="IPR016142">
    <property type="entry name" value="Citrate_synth-like_lrg_a-sub"/>
</dbReference>
<dbReference type="InterPro" id="IPR002020">
    <property type="entry name" value="Citrate_synthase"/>
</dbReference>
<reference evidence="6" key="1">
    <citation type="submission" date="2021-01" db="EMBL/GenBank/DDBJ databases">
        <authorList>
            <person name="Kaushik A."/>
        </authorList>
    </citation>
    <scope>NUCLEOTIDE SEQUENCE</scope>
    <source>
        <strain evidence="6">AG4-RS23</strain>
    </source>
</reference>
<dbReference type="GO" id="GO:0006099">
    <property type="term" value="P:tricarboxylic acid cycle"/>
    <property type="evidence" value="ECO:0007669"/>
    <property type="project" value="TreeGrafter"/>
</dbReference>
<keyword evidence="5" id="KW-0496">Mitochondrion</keyword>
<evidence type="ECO:0000256" key="2">
    <source>
        <dbReference type="ARBA" id="ARBA00010566"/>
    </source>
</evidence>
<evidence type="ECO:0000313" key="6">
    <source>
        <dbReference type="EMBL" id="CAE6422118.1"/>
    </source>
</evidence>
<organism evidence="6 7">
    <name type="scientific">Rhizoctonia solani</name>
    <dbReference type="NCBI Taxonomy" id="456999"/>
    <lineage>
        <taxon>Eukaryota</taxon>
        <taxon>Fungi</taxon>
        <taxon>Dikarya</taxon>
        <taxon>Basidiomycota</taxon>
        <taxon>Agaricomycotina</taxon>
        <taxon>Agaricomycetes</taxon>
        <taxon>Cantharellales</taxon>
        <taxon>Ceratobasidiaceae</taxon>
        <taxon>Rhizoctonia</taxon>
    </lineage>
</organism>
<comment type="similarity">
    <text evidence="2">Belongs to the citrate synthase family.</text>
</comment>
<dbReference type="InterPro" id="IPR019810">
    <property type="entry name" value="Citrate_synthase_AS"/>
</dbReference>
<dbReference type="Pfam" id="PF00285">
    <property type="entry name" value="Citrate_synt"/>
    <property type="match status" value="2"/>
</dbReference>
<keyword evidence="4" id="KW-0809">Transit peptide</keyword>
<protein>
    <recommendedName>
        <fullName evidence="8">Citrate synthase</fullName>
    </recommendedName>
</protein>
<name>A0A8H2XAS3_9AGAM</name>
<dbReference type="InterPro" id="IPR036969">
    <property type="entry name" value="Citrate_synthase_sf"/>
</dbReference>